<dbReference type="EMBL" id="LAJE02000347">
    <property type="protein sequence ID" value="OEO28896.1"/>
    <property type="molecule type" value="Genomic_DNA"/>
</dbReference>
<name>A0A1E5XJW1_9HYPH</name>
<dbReference type="InterPro" id="IPR001296">
    <property type="entry name" value="Glyco_trans_1"/>
</dbReference>
<evidence type="ECO:0000259" key="2">
    <source>
        <dbReference type="Pfam" id="PF13579"/>
    </source>
</evidence>
<dbReference type="Proteomes" id="UP000095463">
    <property type="component" value="Unassembled WGS sequence"/>
</dbReference>
<gene>
    <name evidence="3" type="ORF">VW23_028090</name>
</gene>
<dbReference type="Pfam" id="PF00534">
    <property type="entry name" value="Glycos_transf_1"/>
    <property type="match status" value="1"/>
</dbReference>
<dbReference type="GO" id="GO:0016757">
    <property type="term" value="F:glycosyltransferase activity"/>
    <property type="evidence" value="ECO:0007669"/>
    <property type="project" value="InterPro"/>
</dbReference>
<sequence length="335" mass="35805">MGGLRDELARQGGAGLNVRFGATRGPGHIALSPLYLGGFLLRMVGLKATGRLDVVHINLASAGSTYRKLQIARFARLLGVPYVLHLHGGDYPNFWKGDQTALSRNIRKMFAGAARVVVLGDTWRNFVISRAPEVTENIVVLPNAAAQPTLPHVGGGERAHILFLGRIGDLKGVPQLGEALHRMRHLPNWRATIAGDGHVEAARAKAAEYGLAERVELPGWVNGARVAELIASADILVLPSFTENLPLSIIEAMASGLAVVATPVGAVPDIVKDEETGLLVPVGDVEALAAALTRLVEDKPLRQKLGAAALRLHRERLDLAPYAKAVGEVWIRAAR</sequence>
<keyword evidence="4" id="KW-1185">Reference proteome</keyword>
<dbReference type="AlphaFoldDB" id="A0A1E5XJW1"/>
<organism evidence="3 4">
    <name type="scientific">Devosia insulae DS-56</name>
    <dbReference type="NCBI Taxonomy" id="1116389"/>
    <lineage>
        <taxon>Bacteria</taxon>
        <taxon>Pseudomonadati</taxon>
        <taxon>Pseudomonadota</taxon>
        <taxon>Alphaproteobacteria</taxon>
        <taxon>Hyphomicrobiales</taxon>
        <taxon>Devosiaceae</taxon>
        <taxon>Devosia</taxon>
    </lineage>
</organism>
<feature type="domain" description="Glycosyltransferase subfamily 4-like N-terminal" evidence="2">
    <location>
        <begin position="14"/>
        <end position="143"/>
    </location>
</feature>
<reference evidence="3 4" key="1">
    <citation type="journal article" date="2015" name="Genome Announc.">
        <title>Genome Assemblies of Three Soil-Associated Devosia species: D. insulae, D. limi, and D. soli.</title>
        <authorList>
            <person name="Hassan Y.I."/>
            <person name="Lepp D."/>
            <person name="Zhou T."/>
        </authorList>
    </citation>
    <scope>NUCLEOTIDE SEQUENCE [LARGE SCALE GENOMIC DNA]</scope>
    <source>
        <strain evidence="3 4">DS-56</strain>
    </source>
</reference>
<protein>
    <recommendedName>
        <fullName evidence="5">Glycosyltransferase subfamily 4-like N-terminal domain-containing protein</fullName>
    </recommendedName>
</protein>
<dbReference type="Gene3D" id="3.40.50.2000">
    <property type="entry name" value="Glycogen Phosphorylase B"/>
    <property type="match status" value="2"/>
</dbReference>
<dbReference type="PANTHER" id="PTHR12526:SF631">
    <property type="entry name" value="BLL6306 PROTEIN"/>
    <property type="match status" value="1"/>
</dbReference>
<accession>A0A1E5XJW1</accession>
<evidence type="ECO:0000313" key="3">
    <source>
        <dbReference type="EMBL" id="OEO28896.1"/>
    </source>
</evidence>
<dbReference type="InterPro" id="IPR028098">
    <property type="entry name" value="Glyco_trans_4-like_N"/>
</dbReference>
<dbReference type="Pfam" id="PF13579">
    <property type="entry name" value="Glyco_trans_4_4"/>
    <property type="match status" value="1"/>
</dbReference>
<proteinExistence type="predicted"/>
<evidence type="ECO:0008006" key="5">
    <source>
        <dbReference type="Google" id="ProtNLM"/>
    </source>
</evidence>
<feature type="domain" description="Glycosyl transferase family 1" evidence="1">
    <location>
        <begin position="158"/>
        <end position="309"/>
    </location>
</feature>
<dbReference type="CDD" id="cd03801">
    <property type="entry name" value="GT4_PimA-like"/>
    <property type="match status" value="1"/>
</dbReference>
<comment type="caution">
    <text evidence="3">The sequence shown here is derived from an EMBL/GenBank/DDBJ whole genome shotgun (WGS) entry which is preliminary data.</text>
</comment>
<dbReference type="SUPFAM" id="SSF53756">
    <property type="entry name" value="UDP-Glycosyltransferase/glycogen phosphorylase"/>
    <property type="match status" value="1"/>
</dbReference>
<dbReference type="PANTHER" id="PTHR12526">
    <property type="entry name" value="GLYCOSYLTRANSFERASE"/>
    <property type="match status" value="1"/>
</dbReference>
<evidence type="ECO:0000313" key="4">
    <source>
        <dbReference type="Proteomes" id="UP000095463"/>
    </source>
</evidence>
<evidence type="ECO:0000259" key="1">
    <source>
        <dbReference type="Pfam" id="PF00534"/>
    </source>
</evidence>